<reference evidence="1" key="1">
    <citation type="journal article" date="2018" name="Genome Biol.">
        <title>SKESA: strategic k-mer extension for scrupulous assemblies.</title>
        <authorList>
            <person name="Souvorov A."/>
            <person name="Agarwala R."/>
            <person name="Lipman D.J."/>
        </authorList>
    </citation>
    <scope>NUCLEOTIDE SEQUENCE</scope>
    <source>
        <strain evidence="1">MA.MC_07-0749</strain>
    </source>
</reference>
<dbReference type="InterPro" id="IPR032359">
    <property type="entry name" value="KwaB-like"/>
</dbReference>
<organism evidence="1">
    <name type="scientific">Salmonella enterica</name>
    <name type="common">Salmonella choleraesuis</name>
    <dbReference type="NCBI Taxonomy" id="28901"/>
    <lineage>
        <taxon>Bacteria</taxon>
        <taxon>Pseudomonadati</taxon>
        <taxon>Pseudomonadota</taxon>
        <taxon>Gammaproteobacteria</taxon>
        <taxon>Enterobacterales</taxon>
        <taxon>Enterobacteriaceae</taxon>
        <taxon>Salmonella</taxon>
    </lineage>
</organism>
<accession>A0A747MVP1</accession>
<dbReference type="EMBL" id="DAAVDT010000026">
    <property type="protein sequence ID" value="HAF4624166.1"/>
    <property type="molecule type" value="Genomic_DNA"/>
</dbReference>
<reference evidence="1" key="2">
    <citation type="submission" date="2020-02" db="EMBL/GenBank/DDBJ databases">
        <authorList>
            <consortium name="NCBI Pathogen Detection Project"/>
        </authorList>
    </citation>
    <scope>NUCLEOTIDE SEQUENCE</scope>
    <source>
        <strain evidence="1">MA.MC_07-0749</strain>
    </source>
</reference>
<evidence type="ECO:0000313" key="1">
    <source>
        <dbReference type="EMBL" id="HAF4624166.1"/>
    </source>
</evidence>
<name>A0A747MVP1_SALER</name>
<dbReference type="Pfam" id="PF16162">
    <property type="entry name" value="KwaB"/>
    <property type="match status" value="1"/>
</dbReference>
<comment type="caution">
    <text evidence="1">The sequence shown here is derived from an EMBL/GenBank/DDBJ whole genome shotgun (WGS) entry which is preliminary data.</text>
</comment>
<dbReference type="AlphaFoldDB" id="A0A747MVP1"/>
<proteinExistence type="predicted"/>
<sequence>MMMSDDALDLDALEHNEEKAQELLELYKHFDCDINDVTLHTYFNFKNKGKAGAKDSFSYKIAILKNDSELKQSIIDNVIKKTISDLENRVVIVSDVNTLSDRTNTISFLNDAEQYDNEQMKFLTGIVFDAGFGGDGNENIPIVDFDSVDLISKVDSIIFVLSKNNDDNCITIYKKQYPVQNLSRKKNNFYGFSKKELSRVDQDMISIDGKASLVFAGDTVFIYDQNVFERFFGYKAWIKNAATDFVNNMSTRFKGFVDLSKFIERVNKDSHDADAFSRKLAKAYARSETKQTLQTITNEHLKSVLDENGYLAGVLKYKKGDATICIASHNQQDTFIAMVSEGVLRSLITGIDYLSLGSKRKISSAASNTTTSTTSDSSSAAV</sequence>
<protein>
    <submittedName>
        <fullName evidence="1">DUF4868 domain-containing protein</fullName>
    </submittedName>
</protein>
<gene>
    <name evidence="1" type="ORF">G9E47_004561</name>
</gene>